<dbReference type="RefSeq" id="WP_068574783.1">
    <property type="nucleotide sequence ID" value="NZ_LSRE01000050.1"/>
</dbReference>
<reference evidence="2" key="2">
    <citation type="submission" date="2016-02" db="EMBL/GenBank/DDBJ databases">
        <authorList>
            <person name="Teng J.L."/>
            <person name="Yang Y."/>
            <person name="Huang Y."/>
            <person name="Guo F."/>
            <person name="Wei W."/>
            <person name="Chen J.H."/>
            <person name="Wong S.Y."/>
            <person name="Lau S.K."/>
            <person name="Woo P.C."/>
        </authorList>
    </citation>
    <scope>NUCLEOTIDE SEQUENCE</scope>
    <source>
        <strain evidence="2">JCM 15929</strain>
    </source>
</reference>
<reference evidence="1 4" key="1">
    <citation type="submission" date="2016-02" db="EMBL/GenBank/DDBJ databases">
        <authorList>
            <person name="Teng J.L."/>
            <person name="Tang Y."/>
            <person name="Huang Y."/>
            <person name="Guo F."/>
            <person name="Wei W."/>
            <person name="Chen J.H."/>
            <person name="Wong S.Y."/>
            <person name="Lau S.K."/>
            <person name="Woo P.C."/>
        </authorList>
    </citation>
    <scope>NUCLEOTIDE SEQUENCE [LARGE SCALE GENOMIC DNA]</scope>
    <source>
        <strain evidence="1 4">JCM 13375</strain>
    </source>
</reference>
<dbReference type="Pfam" id="PF21863">
    <property type="entry name" value="HTH_67"/>
    <property type="match status" value="1"/>
</dbReference>
<organism evidence="2 3">
    <name type="scientific">Tsukamurella pseudospumae</name>
    <dbReference type="NCBI Taxonomy" id="239498"/>
    <lineage>
        <taxon>Bacteria</taxon>
        <taxon>Bacillati</taxon>
        <taxon>Actinomycetota</taxon>
        <taxon>Actinomycetes</taxon>
        <taxon>Mycobacteriales</taxon>
        <taxon>Tsukamurellaceae</taxon>
        <taxon>Tsukamurella</taxon>
    </lineage>
</organism>
<name>A0A137ZZV1_9ACTN</name>
<sequence length="287" mass="30949">MSDNAVALARTAYETVEPFHVVAYFNPGIRDAVADLGIDQHAFYVGARAAPIGEAHASVVAAAFYNFAPTLIESAWSVAVDAGLAEIDDRRYVMLAEQYRGILAGIDPAEVRALAEGFGDLVADLPLAGRTLASAWASSTVPDDPALALWRHLSVLREWRGDNHLAELIRHGLTGLEAGVLHEADVPDPTVRRRVMGRRFFRITRGYSEQQWGDAVARLAERGLVEGELEEHRLTGEGMGVYLDIEAGTDAITAAAFGPGSEELITRIRPLTKAVIDAGVIPGTKKK</sequence>
<gene>
    <name evidence="2" type="ORF">AXK60_18185</name>
    <name evidence="1" type="ORF">AXK61_11175</name>
</gene>
<proteinExistence type="predicted"/>
<dbReference type="OrthoDB" id="157052at2"/>
<evidence type="ECO:0000313" key="3">
    <source>
        <dbReference type="Proteomes" id="UP000070258"/>
    </source>
</evidence>
<evidence type="ECO:0000313" key="1">
    <source>
        <dbReference type="EMBL" id="KXO89167.1"/>
    </source>
</evidence>
<dbReference type="STRING" id="239498.AXK60_18185"/>
<comment type="caution">
    <text evidence="2">The sequence shown here is derived from an EMBL/GenBank/DDBJ whole genome shotgun (WGS) entry which is preliminary data.</text>
</comment>
<protein>
    <recommendedName>
        <fullName evidence="5">SalK</fullName>
    </recommendedName>
</protein>
<dbReference type="EMBL" id="LSRE01000050">
    <property type="protein sequence ID" value="KXO89167.1"/>
    <property type="molecule type" value="Genomic_DNA"/>
</dbReference>
<evidence type="ECO:0000313" key="2">
    <source>
        <dbReference type="EMBL" id="KXP03723.1"/>
    </source>
</evidence>
<dbReference type="EMBL" id="LSRF01000058">
    <property type="protein sequence ID" value="KXP03723.1"/>
    <property type="molecule type" value="Genomic_DNA"/>
</dbReference>
<reference evidence="3" key="3">
    <citation type="submission" date="2016-02" db="EMBL/GenBank/DDBJ databases">
        <authorList>
            <person name="Wen L."/>
            <person name="He K."/>
            <person name="Yang H."/>
        </authorList>
    </citation>
    <scope>NUCLEOTIDE SEQUENCE [LARGE SCALE GENOMIC DNA]</scope>
    <source>
        <strain evidence="3">JCM 15929</strain>
    </source>
</reference>
<accession>A0A137ZZV1</accession>
<dbReference type="Proteomes" id="UP000070409">
    <property type="component" value="Unassembled WGS sequence"/>
</dbReference>
<keyword evidence="4" id="KW-1185">Reference proteome</keyword>
<dbReference type="NCBIfam" id="NF047719">
    <property type="entry name" value="SCO6745_fam_HTH"/>
    <property type="match status" value="1"/>
</dbReference>
<dbReference type="AlphaFoldDB" id="A0A137ZZV1"/>
<evidence type="ECO:0000313" key="4">
    <source>
        <dbReference type="Proteomes" id="UP000070409"/>
    </source>
</evidence>
<dbReference type="InterPro" id="IPR054058">
    <property type="entry name" value="HTH_67"/>
</dbReference>
<evidence type="ECO:0008006" key="5">
    <source>
        <dbReference type="Google" id="ProtNLM"/>
    </source>
</evidence>
<dbReference type="Proteomes" id="UP000070258">
    <property type="component" value="Unassembled WGS sequence"/>
</dbReference>